<dbReference type="InterPro" id="IPR005624">
    <property type="entry name" value="PduO/GlcC-like"/>
</dbReference>
<dbReference type="SUPFAM" id="SSF143744">
    <property type="entry name" value="GlcG-like"/>
    <property type="match status" value="1"/>
</dbReference>
<dbReference type="Pfam" id="PF03928">
    <property type="entry name" value="HbpS-like"/>
    <property type="match status" value="1"/>
</dbReference>
<evidence type="ECO:0000313" key="3">
    <source>
        <dbReference type="Proteomes" id="UP001501479"/>
    </source>
</evidence>
<feature type="chain" id="PRO_5045981784" evidence="1">
    <location>
        <begin position="19"/>
        <end position="162"/>
    </location>
</feature>
<name>A0ABP7EHW9_9GAMM</name>
<keyword evidence="1" id="KW-0732">Signal</keyword>
<feature type="signal peptide" evidence="1">
    <location>
        <begin position="1"/>
        <end position="18"/>
    </location>
</feature>
<comment type="caution">
    <text evidence="2">The sequence shown here is derived from an EMBL/GenBank/DDBJ whole genome shotgun (WGS) entry which is preliminary data.</text>
</comment>
<reference evidence="3" key="1">
    <citation type="journal article" date="2019" name="Int. J. Syst. Evol. Microbiol.">
        <title>The Global Catalogue of Microorganisms (GCM) 10K type strain sequencing project: providing services to taxonomists for standard genome sequencing and annotation.</title>
        <authorList>
            <consortium name="The Broad Institute Genomics Platform"/>
            <consortium name="The Broad Institute Genome Sequencing Center for Infectious Disease"/>
            <person name="Wu L."/>
            <person name="Ma J."/>
        </authorList>
    </citation>
    <scope>NUCLEOTIDE SEQUENCE [LARGE SCALE GENOMIC DNA]</scope>
    <source>
        <strain evidence="3">JCM 17329</strain>
    </source>
</reference>
<dbReference type="InterPro" id="IPR038084">
    <property type="entry name" value="PduO/GlcC-like_sf"/>
</dbReference>
<organism evidence="2 3">
    <name type="scientific">Oceanisphaera sediminis</name>
    <dbReference type="NCBI Taxonomy" id="981381"/>
    <lineage>
        <taxon>Bacteria</taxon>
        <taxon>Pseudomonadati</taxon>
        <taxon>Pseudomonadota</taxon>
        <taxon>Gammaproteobacteria</taxon>
        <taxon>Aeromonadales</taxon>
        <taxon>Aeromonadaceae</taxon>
        <taxon>Oceanisphaera</taxon>
    </lineage>
</organism>
<proteinExistence type="predicted"/>
<accession>A0ABP7EHW9</accession>
<evidence type="ECO:0000313" key="2">
    <source>
        <dbReference type="EMBL" id="GAA3719519.1"/>
    </source>
</evidence>
<gene>
    <name evidence="2" type="ORF">GCM10022421_29670</name>
</gene>
<protein>
    <submittedName>
        <fullName evidence="2">Heme-binding protein</fullName>
    </submittedName>
</protein>
<dbReference type="InterPro" id="IPR052517">
    <property type="entry name" value="GlcG_carb_metab_protein"/>
</dbReference>
<dbReference type="PANTHER" id="PTHR34309">
    <property type="entry name" value="SLR1406 PROTEIN"/>
    <property type="match status" value="1"/>
</dbReference>
<dbReference type="PANTHER" id="PTHR34309:SF10">
    <property type="entry name" value="SLR1406 PROTEIN"/>
    <property type="match status" value="1"/>
</dbReference>
<dbReference type="Proteomes" id="UP001501479">
    <property type="component" value="Unassembled WGS sequence"/>
</dbReference>
<dbReference type="EMBL" id="BAABDS010000042">
    <property type="protein sequence ID" value="GAA3719519.1"/>
    <property type="molecule type" value="Genomic_DNA"/>
</dbReference>
<sequence>MMKKYLALLALASLGAQAQTVNTTVLSTAMLSTDTAQQLVTEGLKHCANDGYHVTVAVVDRSGVLKALARDELAGPHTIESARKKAYTAASLGKSTAEYANLIAEKPGLAGLRDMHPDILMLGGGLPVRVGEQLVGGIGIGGAPGGHLDQACAEAAIEAVLQ</sequence>
<dbReference type="RefSeq" id="WP_344965543.1">
    <property type="nucleotide sequence ID" value="NZ_BAABDS010000042.1"/>
</dbReference>
<dbReference type="Gene3D" id="3.30.450.150">
    <property type="entry name" value="Haem-degrading domain"/>
    <property type="match status" value="1"/>
</dbReference>
<evidence type="ECO:0000256" key="1">
    <source>
        <dbReference type="SAM" id="SignalP"/>
    </source>
</evidence>
<keyword evidence="3" id="KW-1185">Reference proteome</keyword>